<dbReference type="eggNOG" id="COG0608">
    <property type="taxonomic scope" value="Bacteria"/>
</dbReference>
<dbReference type="Pfam" id="PF17768">
    <property type="entry name" value="RecJ_OB"/>
    <property type="match status" value="1"/>
</dbReference>
<dbReference type="AlphaFoldDB" id="G7V8R0"/>
<dbReference type="OrthoDB" id="9809852at2"/>
<comment type="similarity">
    <text evidence="1">Belongs to the RecJ family.</text>
</comment>
<dbReference type="InterPro" id="IPR003156">
    <property type="entry name" value="DHHA1_dom"/>
</dbReference>
<reference evidence="10" key="1">
    <citation type="submission" date="2011-10" db="EMBL/GenBank/DDBJ databases">
        <title>The complete genome of chromosome of Thermovirga lienii DSM 17291.</title>
        <authorList>
            <consortium name="US DOE Joint Genome Institute (JGI-PGF)"/>
            <person name="Lucas S."/>
            <person name="Copeland A."/>
            <person name="Lapidus A."/>
            <person name="Glavina del Rio T."/>
            <person name="Dalin E."/>
            <person name="Tice H."/>
            <person name="Bruce D."/>
            <person name="Goodwin L."/>
            <person name="Pitluck S."/>
            <person name="Peters L."/>
            <person name="Mikhailova N."/>
            <person name="Saunders E."/>
            <person name="Kyrpides N."/>
            <person name="Mavromatis K."/>
            <person name="Ivanova N."/>
            <person name="Last F.I."/>
            <person name="Brettin T."/>
            <person name="Detter J.C."/>
            <person name="Han C."/>
            <person name="Larimer F."/>
            <person name="Land M."/>
            <person name="Hauser L."/>
            <person name="Markowitz V."/>
            <person name="Cheng J.-F."/>
            <person name="Hugenholtz P."/>
            <person name="Woyke T."/>
            <person name="Wu D."/>
            <person name="Spring S."/>
            <person name="Schroeder M."/>
            <person name="Brambilla E.-M."/>
            <person name="Klenk H.-P."/>
            <person name="Eisen J.A."/>
        </authorList>
    </citation>
    <scope>NUCLEOTIDE SEQUENCE [LARGE SCALE GENOMIC DNA]</scope>
    <source>
        <strain evidence="10">ATCC BAA-1197 / DSM 17291 / Cas60314</strain>
    </source>
</reference>
<dbReference type="Pfam" id="PF01368">
    <property type="entry name" value="DHH"/>
    <property type="match status" value="1"/>
</dbReference>
<dbReference type="HOGENOM" id="CLU_009736_5_2_0"/>
<evidence type="ECO:0000256" key="4">
    <source>
        <dbReference type="ARBA" id="ARBA00022801"/>
    </source>
</evidence>
<evidence type="ECO:0000259" key="6">
    <source>
        <dbReference type="Pfam" id="PF01368"/>
    </source>
</evidence>
<dbReference type="PANTHER" id="PTHR30255">
    <property type="entry name" value="SINGLE-STRANDED-DNA-SPECIFIC EXONUCLEASE RECJ"/>
    <property type="match status" value="1"/>
</dbReference>
<sequence>MNVCQLERLSFKSVEPQDLELAASCSCSPVVAALLRIKYGFDKSNVSKAREWLDPSLKNVVDSLEFTEEEKLAAKVWERNKGARRVVVYGDYDVDGVSSTTLAVELALKSFTNVRYFIPHRHEQGYGVHKSVIRNLINNQCDLLIVVDCGTKDIEALSDAAKAGMDVLVFDHHVPGDVLPEGAIVVNPHVRGSTESQTLCATGVLWKWASKSGLFDPDWLKSKLDLVALATIADSMPLGLLNRALVKEGMEVLRKQTRSGLGTLASEMGLMVRLIDEDDLAMKVIPALNAAGRLDLAELSVKVLLGQDDVRLCVQKLISLNRKRQYLSSNLLEQLWPLIEQGEHVVCDKRWPAGVLSGVASRLCSETGKAIALAAPVGETIRGTLRVPKGSDALQVLTEVAPYLEAWGGHKFAAGFSVDAKYWDKLKDIMTGILKDIEPVSEELEVLELSPSSLTLDEVRQIKKLGPFGVTNPAPLFFAKREEPLTLFPLGREGKHFRIKSGRDSYIAFNGAPYKDIIINSYGWIYKPKINYWQGNVKLDMLLEHVVQR</sequence>
<evidence type="ECO:0000259" key="8">
    <source>
        <dbReference type="Pfam" id="PF17768"/>
    </source>
</evidence>
<dbReference type="STRING" id="580340.Tlie_0616"/>
<evidence type="ECO:0000256" key="3">
    <source>
        <dbReference type="ARBA" id="ARBA00022722"/>
    </source>
</evidence>
<gene>
    <name evidence="9" type="ordered locus">Tlie_0616</name>
</gene>
<dbReference type="InterPro" id="IPR051673">
    <property type="entry name" value="SSDNA_exonuclease_RecJ"/>
</dbReference>
<name>G7V8R0_THELD</name>
<dbReference type="InterPro" id="IPR001667">
    <property type="entry name" value="DDH_dom"/>
</dbReference>
<organism evidence="9 10">
    <name type="scientific">Thermovirga lienii (strain ATCC BAA-1197 / DSM 17291 / Cas60314)</name>
    <dbReference type="NCBI Taxonomy" id="580340"/>
    <lineage>
        <taxon>Bacteria</taxon>
        <taxon>Thermotogati</taxon>
        <taxon>Synergistota</taxon>
        <taxon>Synergistia</taxon>
        <taxon>Synergistales</taxon>
        <taxon>Thermovirgaceae</taxon>
        <taxon>Thermovirga</taxon>
    </lineage>
</organism>
<dbReference type="KEGG" id="tli:Tlie_0616"/>
<evidence type="ECO:0000256" key="2">
    <source>
        <dbReference type="ARBA" id="ARBA00019841"/>
    </source>
</evidence>
<proteinExistence type="inferred from homology"/>
<reference evidence="9 10" key="2">
    <citation type="journal article" date="2012" name="Stand. Genomic Sci.">
        <title>Genome sequence of the moderately thermophilic, amino-acid-degrading and sulfur-reducing bacterium Thermovirga lienii type strain (Cas60314(T)).</title>
        <authorList>
            <person name="Goker M."/>
            <person name="Saunders E."/>
            <person name="Lapidus A."/>
            <person name="Nolan M."/>
            <person name="Lucas S."/>
            <person name="Hammon N."/>
            <person name="Deshpande S."/>
            <person name="Cheng J.F."/>
            <person name="Han C."/>
            <person name="Tapia R."/>
            <person name="Goodwin L.A."/>
            <person name="Pitluck S."/>
            <person name="Liolios K."/>
            <person name="Mavromatis K."/>
            <person name="Pagani I."/>
            <person name="Ivanova N."/>
            <person name="Mikhailova N."/>
            <person name="Pati A."/>
            <person name="Chen A."/>
            <person name="Palaniappan K."/>
            <person name="Land M."/>
            <person name="Chang Y.J."/>
            <person name="Jeffries C.D."/>
            <person name="Brambilla E.M."/>
            <person name="Rohde M."/>
            <person name="Spring S."/>
            <person name="Detter J.C."/>
            <person name="Woyke T."/>
            <person name="Bristow J."/>
            <person name="Eisen J.A."/>
            <person name="Markowitz V."/>
            <person name="Hugenholtz P."/>
            <person name="Kyrpides N.C."/>
            <person name="Klenk H.P."/>
        </authorList>
    </citation>
    <scope>NUCLEOTIDE SEQUENCE [LARGE SCALE GENOMIC DNA]</scope>
    <source>
        <strain evidence="10">ATCC BAA-1197 / DSM 17291 / Cas60314</strain>
    </source>
</reference>
<feature type="domain" description="RecJ OB" evidence="8">
    <location>
        <begin position="448"/>
        <end position="545"/>
    </location>
</feature>
<dbReference type="GO" id="GO:0004527">
    <property type="term" value="F:exonuclease activity"/>
    <property type="evidence" value="ECO:0007669"/>
    <property type="project" value="UniProtKB-KW"/>
</dbReference>
<evidence type="ECO:0000313" key="9">
    <source>
        <dbReference type="EMBL" id="AER66351.1"/>
    </source>
</evidence>
<dbReference type="SUPFAM" id="SSF64182">
    <property type="entry name" value="DHH phosphoesterases"/>
    <property type="match status" value="1"/>
</dbReference>
<dbReference type="InterPro" id="IPR038763">
    <property type="entry name" value="DHH_sf"/>
</dbReference>
<dbReference type="InterPro" id="IPR041122">
    <property type="entry name" value="RecJ_OB"/>
</dbReference>
<dbReference type="Gene3D" id="2.40.50.460">
    <property type="match status" value="1"/>
</dbReference>
<feature type="domain" description="DHHA1" evidence="7">
    <location>
        <begin position="347"/>
        <end position="429"/>
    </location>
</feature>
<dbReference type="GO" id="GO:0003676">
    <property type="term" value="F:nucleic acid binding"/>
    <property type="evidence" value="ECO:0007669"/>
    <property type="project" value="InterPro"/>
</dbReference>
<keyword evidence="4" id="KW-0378">Hydrolase</keyword>
<keyword evidence="10" id="KW-1185">Reference proteome</keyword>
<dbReference type="PANTHER" id="PTHR30255:SF2">
    <property type="entry name" value="SINGLE-STRANDED-DNA-SPECIFIC EXONUCLEASE RECJ"/>
    <property type="match status" value="1"/>
</dbReference>
<dbReference type="Gene3D" id="3.90.1640.30">
    <property type="match status" value="1"/>
</dbReference>
<dbReference type="Proteomes" id="UP000005868">
    <property type="component" value="Chromosome"/>
</dbReference>
<keyword evidence="5" id="KW-0269">Exonuclease</keyword>
<evidence type="ECO:0000259" key="7">
    <source>
        <dbReference type="Pfam" id="PF02272"/>
    </source>
</evidence>
<evidence type="ECO:0000256" key="1">
    <source>
        <dbReference type="ARBA" id="ARBA00005915"/>
    </source>
</evidence>
<protein>
    <recommendedName>
        <fullName evidence="2">Single-stranded-DNA-specific exonuclease RecJ</fullName>
    </recommendedName>
</protein>
<accession>G7V8R0</accession>
<dbReference type="Pfam" id="PF02272">
    <property type="entry name" value="DHHA1"/>
    <property type="match status" value="1"/>
</dbReference>
<evidence type="ECO:0000256" key="5">
    <source>
        <dbReference type="ARBA" id="ARBA00022839"/>
    </source>
</evidence>
<dbReference type="EMBL" id="CP003096">
    <property type="protein sequence ID" value="AER66351.1"/>
    <property type="molecule type" value="Genomic_DNA"/>
</dbReference>
<keyword evidence="3" id="KW-0540">Nuclease</keyword>
<feature type="domain" description="DDH" evidence="6">
    <location>
        <begin position="85"/>
        <end position="231"/>
    </location>
</feature>
<evidence type="ECO:0000313" key="10">
    <source>
        <dbReference type="Proteomes" id="UP000005868"/>
    </source>
</evidence>